<dbReference type="GO" id="GO:0005868">
    <property type="term" value="C:cytoplasmic dynein complex"/>
    <property type="evidence" value="ECO:0007669"/>
    <property type="project" value="InterPro"/>
</dbReference>
<dbReference type="GO" id="GO:0042073">
    <property type="term" value="P:intraciliary transport"/>
    <property type="evidence" value="ECO:0007669"/>
    <property type="project" value="InterPro"/>
</dbReference>
<reference evidence="2 3" key="1">
    <citation type="submission" date="2019-04" db="EMBL/GenBank/DDBJ databases">
        <title>The sequence and de novo assembly of Takifugu bimaculatus genome using PacBio and Hi-C technologies.</title>
        <authorList>
            <person name="Xu P."/>
            <person name="Liu B."/>
            <person name="Zhou Z."/>
        </authorList>
    </citation>
    <scope>NUCLEOTIDE SEQUENCE [LARGE SCALE GENOMIC DNA]</scope>
    <source>
        <strain evidence="2">TB-2018</strain>
        <tissue evidence="2">Muscle</tissue>
    </source>
</reference>
<dbReference type="GO" id="GO:0005929">
    <property type="term" value="C:cilium"/>
    <property type="evidence" value="ECO:0007669"/>
    <property type="project" value="GOC"/>
</dbReference>
<dbReference type="Proteomes" id="UP000516260">
    <property type="component" value="Chromosome 17"/>
</dbReference>
<organism evidence="2 3">
    <name type="scientific">Takifugu bimaculatus</name>
    <dbReference type="NCBI Taxonomy" id="433685"/>
    <lineage>
        <taxon>Eukaryota</taxon>
        <taxon>Metazoa</taxon>
        <taxon>Chordata</taxon>
        <taxon>Craniata</taxon>
        <taxon>Vertebrata</taxon>
        <taxon>Euteleostomi</taxon>
        <taxon>Actinopterygii</taxon>
        <taxon>Neopterygii</taxon>
        <taxon>Teleostei</taxon>
        <taxon>Neoteleostei</taxon>
        <taxon>Acanthomorphata</taxon>
        <taxon>Eupercaria</taxon>
        <taxon>Tetraodontiformes</taxon>
        <taxon>Tetradontoidea</taxon>
        <taxon>Tetraodontidae</taxon>
        <taxon>Takifugu</taxon>
    </lineage>
</organism>
<sequence length="311" mass="36052">MDESEHEGGGEEEPRRPDVREEEEKEAGAQWKKEMEAIQRAMEEENKRVTSAQSRRMSEEDVREHSRASEKTPAPPSGRFIDFMAAKQREVSQKITEKQKKRSTELLRLIDLDFSVTFSVLDLPPVNEYDMYIRSFGTANTRQAYVQCNEDNVDRDIQTEEIDVSQKWTQHPPEHAGACGDPNLPWEALTFSQIDVDSRRLTSFLRSASQVMAVLLEEEQAERESPRKHWLPGRHHVFQRWKFAAQHQDSFSFRSQHQPAPGAEEHPDERPLSLQAGLSHTLLDDCTLICIWNIWEPSRPQKVLTYQSEVN</sequence>
<dbReference type="EMBL" id="SWLE01000009">
    <property type="protein sequence ID" value="TNM96570.1"/>
    <property type="molecule type" value="Genomic_DNA"/>
</dbReference>
<feature type="compositionally biased region" description="Basic and acidic residues" evidence="1">
    <location>
        <begin position="31"/>
        <end position="48"/>
    </location>
</feature>
<protein>
    <submittedName>
        <fullName evidence="2">Uncharacterized protein</fullName>
    </submittedName>
</protein>
<dbReference type="InterPro" id="IPR042505">
    <property type="entry name" value="DYNC2I1"/>
</dbReference>
<evidence type="ECO:0000313" key="3">
    <source>
        <dbReference type="Proteomes" id="UP000516260"/>
    </source>
</evidence>
<dbReference type="PANTHER" id="PTHR16022:SF0">
    <property type="entry name" value="CYTOPLASMIC DYNEIN 2 INTERMEDIATE CHAIN 1"/>
    <property type="match status" value="1"/>
</dbReference>
<dbReference type="AlphaFoldDB" id="A0A4Z2BYT2"/>
<evidence type="ECO:0000313" key="2">
    <source>
        <dbReference type="EMBL" id="TNM96570.1"/>
    </source>
</evidence>
<gene>
    <name evidence="2" type="ORF">fugu_016231</name>
</gene>
<feature type="compositionally biased region" description="Basic and acidic residues" evidence="1">
    <location>
        <begin position="56"/>
        <end position="70"/>
    </location>
</feature>
<feature type="region of interest" description="Disordered" evidence="1">
    <location>
        <begin position="1"/>
        <end position="79"/>
    </location>
</feature>
<feature type="compositionally biased region" description="Basic and acidic residues" evidence="1">
    <location>
        <begin position="1"/>
        <end position="19"/>
    </location>
</feature>
<dbReference type="GO" id="GO:0045504">
    <property type="term" value="F:dynein heavy chain binding"/>
    <property type="evidence" value="ECO:0007669"/>
    <property type="project" value="InterPro"/>
</dbReference>
<name>A0A4Z2BYT2_9TELE</name>
<proteinExistence type="predicted"/>
<dbReference type="GO" id="GO:0045503">
    <property type="term" value="F:dynein light chain binding"/>
    <property type="evidence" value="ECO:0007669"/>
    <property type="project" value="InterPro"/>
</dbReference>
<keyword evidence="3" id="KW-1185">Reference proteome</keyword>
<dbReference type="PANTHER" id="PTHR16022">
    <property type="entry name" value="WD REPEAT DOMAIN 60"/>
    <property type="match status" value="1"/>
</dbReference>
<accession>A0A4Z2BYT2</accession>
<comment type="caution">
    <text evidence="2">The sequence shown here is derived from an EMBL/GenBank/DDBJ whole genome shotgun (WGS) entry which is preliminary data.</text>
</comment>
<evidence type="ECO:0000256" key="1">
    <source>
        <dbReference type="SAM" id="MobiDB-lite"/>
    </source>
</evidence>